<feature type="domain" description="YknX-like beta-barrel" evidence="4">
    <location>
        <begin position="291"/>
        <end position="369"/>
    </location>
</feature>
<evidence type="ECO:0000256" key="1">
    <source>
        <dbReference type="ARBA" id="ARBA00004196"/>
    </source>
</evidence>
<dbReference type="Gene3D" id="2.40.30.170">
    <property type="match status" value="1"/>
</dbReference>
<evidence type="ECO:0000259" key="4">
    <source>
        <dbReference type="Pfam" id="PF25990"/>
    </source>
</evidence>
<dbReference type="SUPFAM" id="SSF111369">
    <property type="entry name" value="HlyD-like secretion proteins"/>
    <property type="match status" value="2"/>
</dbReference>
<dbReference type="OrthoDB" id="250565at2"/>
<dbReference type="GO" id="GO:0030313">
    <property type="term" value="C:cell envelope"/>
    <property type="evidence" value="ECO:0007669"/>
    <property type="project" value="UniProtKB-SubCell"/>
</dbReference>
<comment type="subcellular location">
    <subcellularLocation>
        <location evidence="1">Cell envelope</location>
    </subcellularLocation>
</comment>
<name>A0A3G1KU32_FORW1</name>
<dbReference type="AlphaFoldDB" id="A0A3G1KU32"/>
<dbReference type="PROSITE" id="PS51257">
    <property type="entry name" value="PROKAR_LIPOPROTEIN"/>
    <property type="match status" value="1"/>
</dbReference>
<evidence type="ECO:0000259" key="3">
    <source>
        <dbReference type="Pfam" id="PF25917"/>
    </source>
</evidence>
<organism evidence="5 6">
    <name type="scientific">Formimonas warabiya</name>
    <dbReference type="NCBI Taxonomy" id="1761012"/>
    <lineage>
        <taxon>Bacteria</taxon>
        <taxon>Bacillati</taxon>
        <taxon>Bacillota</taxon>
        <taxon>Clostridia</taxon>
        <taxon>Eubacteriales</taxon>
        <taxon>Peptococcaceae</taxon>
        <taxon>Candidatus Formimonas</taxon>
    </lineage>
</organism>
<dbReference type="EMBL" id="CP017634">
    <property type="protein sequence ID" value="ATW25962.1"/>
    <property type="molecule type" value="Genomic_DNA"/>
</dbReference>
<gene>
    <name evidence="5" type="ORF">DCMF_15310</name>
</gene>
<dbReference type="Proteomes" id="UP000323521">
    <property type="component" value="Chromosome"/>
</dbReference>
<keyword evidence="2" id="KW-0175">Coiled coil</keyword>
<evidence type="ECO:0008006" key="7">
    <source>
        <dbReference type="Google" id="ProtNLM"/>
    </source>
</evidence>
<reference evidence="5 6" key="1">
    <citation type="submission" date="2016-10" db="EMBL/GenBank/DDBJ databases">
        <title>Complete Genome Sequence of Peptococcaceae strain DCMF.</title>
        <authorList>
            <person name="Edwards R.J."/>
            <person name="Holland S.I."/>
            <person name="Deshpande N.P."/>
            <person name="Wong Y.K."/>
            <person name="Ertan H."/>
            <person name="Manefield M."/>
            <person name="Russell T.L."/>
            <person name="Lee M.J."/>
        </authorList>
    </citation>
    <scope>NUCLEOTIDE SEQUENCE [LARGE SCALE GENOMIC DNA]</scope>
    <source>
        <strain evidence="5 6">DCMF</strain>
    </source>
</reference>
<dbReference type="PANTHER" id="PTHR32347">
    <property type="entry name" value="EFFLUX SYSTEM COMPONENT YKNX-RELATED"/>
    <property type="match status" value="1"/>
</dbReference>
<dbReference type="PRINTS" id="PR01490">
    <property type="entry name" value="RTXTOXIND"/>
</dbReference>
<dbReference type="Gene3D" id="1.10.287.470">
    <property type="entry name" value="Helix hairpin bin"/>
    <property type="match status" value="1"/>
</dbReference>
<keyword evidence="6" id="KW-1185">Reference proteome</keyword>
<evidence type="ECO:0000313" key="5">
    <source>
        <dbReference type="EMBL" id="ATW25962.1"/>
    </source>
</evidence>
<feature type="domain" description="Multidrug resistance protein MdtA-like barrel-sandwich hybrid" evidence="3">
    <location>
        <begin position="54"/>
        <end position="280"/>
    </location>
</feature>
<dbReference type="InterPro" id="IPR058636">
    <property type="entry name" value="Beta-barrel_YknX"/>
</dbReference>
<dbReference type="Pfam" id="PF25917">
    <property type="entry name" value="BSH_RND"/>
    <property type="match status" value="1"/>
</dbReference>
<protein>
    <recommendedName>
        <fullName evidence="7">HlyD family efflux transporter periplasmic adaptor subunit</fullName>
    </recommendedName>
</protein>
<evidence type="ECO:0000256" key="2">
    <source>
        <dbReference type="ARBA" id="ARBA00023054"/>
    </source>
</evidence>
<dbReference type="RefSeq" id="WP_148135227.1">
    <property type="nucleotide sequence ID" value="NZ_CP017634.1"/>
</dbReference>
<dbReference type="InterPro" id="IPR058625">
    <property type="entry name" value="MdtA-like_BSH"/>
</dbReference>
<dbReference type="Pfam" id="PF25990">
    <property type="entry name" value="Beta-barrel_YknX"/>
    <property type="match status" value="1"/>
</dbReference>
<accession>A0A3G1KU32</accession>
<evidence type="ECO:0000313" key="6">
    <source>
        <dbReference type="Proteomes" id="UP000323521"/>
    </source>
</evidence>
<dbReference type="InterPro" id="IPR050465">
    <property type="entry name" value="UPF0194_transport"/>
</dbReference>
<proteinExistence type="predicted"/>
<sequence>MRSRETGKWGVFVLAGMIAAAAVISSGCSRANASTGGFDPDQGLVIKGSVDMEEVDLNTKIPGKVVKIYAEEGQAVQSGKLIAEIDSNQLQAKKAQVEAQVRMAREAVELQKKIADANVEQASGAFEAAQAQLNKAHEGARTQEIEQAKAYYEMMQKTYERVQKLYEKGAIPAQKKDEVETQLKVAEQQYSLAQEGAREQDVESAQGLANQAAGALSAANASRLQVQLAEQKYQEALAGLAEVNSLLQDTKIVAPKSGTVVELNCEEGELVSTGMPIATVADLTKIELNLSVYESDLARVALGQKVQVRFAATGDKIFAGTVKRISPKPHFATQRATNNEEDDVLAYEVKVTLENSNNVKVYPGMTAYVQFPSREK</sequence>
<dbReference type="KEGG" id="fwa:DCMF_15310"/>
<dbReference type="Gene3D" id="2.40.50.100">
    <property type="match status" value="2"/>
</dbReference>